<comment type="caution">
    <text evidence="18">The sequence shown here is derived from an EMBL/GenBank/DDBJ whole genome shotgun (WGS) entry which is preliminary data.</text>
</comment>
<gene>
    <name evidence="18" type="ORF">N864_00940</name>
</gene>
<dbReference type="SUPFAM" id="SSF47413">
    <property type="entry name" value="lambda repressor-like DNA-binding domains"/>
    <property type="match status" value="1"/>
</dbReference>
<evidence type="ECO:0000256" key="2">
    <source>
        <dbReference type="ARBA" id="ARBA00004752"/>
    </source>
</evidence>
<dbReference type="InterPro" id="IPR050068">
    <property type="entry name" value="MurA_subfamily"/>
</dbReference>
<dbReference type="GO" id="GO:0003677">
    <property type="term" value="F:DNA binding"/>
    <property type="evidence" value="ECO:0007669"/>
    <property type="project" value="InterPro"/>
</dbReference>
<dbReference type="GO" id="GO:0005737">
    <property type="term" value="C:cytoplasm"/>
    <property type="evidence" value="ECO:0007669"/>
    <property type="project" value="UniProtKB-SubCell"/>
</dbReference>
<comment type="function">
    <text evidence="10">Cell wall formation. Adds enolpyruvyl to UDP-N-acetylglucosamine.</text>
</comment>
<evidence type="ECO:0000256" key="16">
    <source>
        <dbReference type="ARBA" id="ARBA00047527"/>
    </source>
</evidence>
<keyword evidence="7" id="KW-0573">Peptidoglycan synthesis</keyword>
<dbReference type="Pfam" id="PF01381">
    <property type="entry name" value="HTH_3"/>
    <property type="match status" value="1"/>
</dbReference>
<evidence type="ECO:0000256" key="13">
    <source>
        <dbReference type="ARBA" id="ARBA00039754"/>
    </source>
</evidence>
<keyword evidence="3" id="KW-0963">Cytoplasm</keyword>
<dbReference type="InterPro" id="IPR010982">
    <property type="entry name" value="Lambda_DNA-bd_dom_sf"/>
</dbReference>
<sequence length="510" mass="55725">MSHQPYLTRIGGLIRDARRHKGLTQAELAQLLGTSQSAVTRIEAGKQNMSLDMLARIGDALDSEFVSVGYPGPQHLRIVGGRKLSGSIDVKTSKNAAVALLCASLLNRGRTTLRNLARIEEVNRILEVLASIGVRTRWLPDSNDLEIVPPERLDLDAIDVDAARRTRTVIMFLGPLLHEHPSFKLPYAGGCDLGTRTVEPHLAALKSFGLHVLATHGAYEATRDPAVQPTRAIVLTERGDTVTENVLMAAARHPGTTIIRNASPNYMVQDLCFFLEKLGVRIEGIGTTTLTVNGLAEIDRDVEYSPSEDPIEAMSLIAAALVTDSEITIERVPIEFIEIELATLEGMGMKYRISDEYTSANGRTRLVDLTTIAGPLHAPTDKIHPMPFPGLNIDNLPFFALVGAVAEGSTMIHDWVYENRAIYLTELTKLGARVQLLDPHRVIVEGPTRWRAAEVGCPPALRPAVVILLAMLATPGTSVLRNVYVINRGYEDLAERLNALGATVEVFRDI</sequence>
<comment type="subcellular location">
    <subcellularLocation>
        <location evidence="1">Cytoplasm</location>
    </subcellularLocation>
</comment>
<keyword evidence="8" id="KW-0131">Cell cycle</keyword>
<proteinExistence type="inferred from homology"/>
<dbReference type="AlphaFoldDB" id="W9GMI1"/>
<dbReference type="InterPro" id="IPR001387">
    <property type="entry name" value="Cro/C1-type_HTH"/>
</dbReference>
<dbReference type="InterPro" id="IPR005750">
    <property type="entry name" value="UDP_GlcNAc_COvinyl_MurA"/>
</dbReference>
<dbReference type="SMART" id="SM00530">
    <property type="entry name" value="HTH_XRE"/>
    <property type="match status" value="1"/>
</dbReference>
<dbReference type="EMBL" id="AWQS01000072">
    <property type="protein sequence ID" value="EWT06003.1"/>
    <property type="molecule type" value="Genomic_DNA"/>
</dbReference>
<evidence type="ECO:0000256" key="8">
    <source>
        <dbReference type="ARBA" id="ARBA00023306"/>
    </source>
</evidence>
<dbReference type="PROSITE" id="PS50943">
    <property type="entry name" value="HTH_CROC1"/>
    <property type="match status" value="1"/>
</dbReference>
<keyword evidence="9" id="KW-0961">Cell wall biogenesis/degradation</keyword>
<dbReference type="PANTHER" id="PTHR43783:SF1">
    <property type="entry name" value="UDP-N-ACETYLGLUCOSAMINE 1-CARBOXYVINYLTRANSFERASE"/>
    <property type="match status" value="1"/>
</dbReference>
<dbReference type="EC" id="2.5.1.7" evidence="12"/>
<evidence type="ECO:0000256" key="5">
    <source>
        <dbReference type="ARBA" id="ARBA00022679"/>
    </source>
</evidence>
<dbReference type="CDD" id="cd00093">
    <property type="entry name" value="HTH_XRE"/>
    <property type="match status" value="1"/>
</dbReference>
<evidence type="ECO:0000256" key="12">
    <source>
        <dbReference type="ARBA" id="ARBA00039108"/>
    </source>
</evidence>
<evidence type="ECO:0000256" key="4">
    <source>
        <dbReference type="ARBA" id="ARBA00022618"/>
    </source>
</evidence>
<evidence type="ECO:0000256" key="15">
    <source>
        <dbReference type="ARBA" id="ARBA00042842"/>
    </source>
</evidence>
<reference evidence="19" key="1">
    <citation type="submission" date="2013-08" db="EMBL/GenBank/DDBJ databases">
        <title>Intrasporangium oryzae NRRL B-24470.</title>
        <authorList>
            <person name="Liu H."/>
            <person name="Wang G."/>
        </authorList>
    </citation>
    <scope>NUCLEOTIDE SEQUENCE [LARGE SCALE GENOMIC DNA]</scope>
    <source>
        <strain evidence="19">Q5-1</strain>
    </source>
</reference>
<comment type="similarity">
    <text evidence="11">Belongs to the EPSP synthase family. MurA subfamily.</text>
</comment>
<dbReference type="InterPro" id="IPR036968">
    <property type="entry name" value="Enolpyruvate_Tfrase_sf"/>
</dbReference>
<comment type="pathway">
    <text evidence="2">Cell wall biogenesis; peptidoglycan biosynthesis.</text>
</comment>
<dbReference type="NCBIfam" id="NF006873">
    <property type="entry name" value="PRK09369.1"/>
    <property type="match status" value="1"/>
</dbReference>
<dbReference type="CDD" id="cd01555">
    <property type="entry name" value="UdpNAET"/>
    <property type="match status" value="1"/>
</dbReference>
<dbReference type="Gene3D" id="3.65.10.10">
    <property type="entry name" value="Enolpyruvate transferase domain"/>
    <property type="match status" value="2"/>
</dbReference>
<evidence type="ECO:0000256" key="9">
    <source>
        <dbReference type="ARBA" id="ARBA00023316"/>
    </source>
</evidence>
<keyword evidence="19" id="KW-1185">Reference proteome</keyword>
<evidence type="ECO:0000313" key="19">
    <source>
        <dbReference type="Proteomes" id="UP000019494"/>
    </source>
</evidence>
<evidence type="ECO:0000259" key="17">
    <source>
        <dbReference type="PROSITE" id="PS50943"/>
    </source>
</evidence>
<keyword evidence="5 18" id="KW-0808">Transferase</keyword>
<keyword evidence="4" id="KW-0132">Cell division</keyword>
<dbReference type="Proteomes" id="UP000019494">
    <property type="component" value="Unassembled WGS sequence"/>
</dbReference>
<keyword evidence="6" id="KW-0133">Cell shape</keyword>
<dbReference type="GO" id="GO:0051301">
    <property type="term" value="P:cell division"/>
    <property type="evidence" value="ECO:0007669"/>
    <property type="project" value="UniProtKB-KW"/>
</dbReference>
<evidence type="ECO:0000256" key="7">
    <source>
        <dbReference type="ARBA" id="ARBA00022984"/>
    </source>
</evidence>
<evidence type="ECO:0000256" key="14">
    <source>
        <dbReference type="ARBA" id="ARBA00042443"/>
    </source>
</evidence>
<dbReference type="GO" id="GO:0008360">
    <property type="term" value="P:regulation of cell shape"/>
    <property type="evidence" value="ECO:0007669"/>
    <property type="project" value="UniProtKB-KW"/>
</dbReference>
<organism evidence="18 19">
    <name type="scientific">Intrasporangium chromatireducens Q5-1</name>
    <dbReference type="NCBI Taxonomy" id="584657"/>
    <lineage>
        <taxon>Bacteria</taxon>
        <taxon>Bacillati</taxon>
        <taxon>Actinomycetota</taxon>
        <taxon>Actinomycetes</taxon>
        <taxon>Micrococcales</taxon>
        <taxon>Intrasporangiaceae</taxon>
        <taxon>Intrasporangium</taxon>
    </lineage>
</organism>
<dbReference type="PANTHER" id="PTHR43783">
    <property type="entry name" value="UDP-N-ACETYLGLUCOSAMINE 1-CARBOXYVINYLTRANSFERASE"/>
    <property type="match status" value="1"/>
</dbReference>
<name>W9GMI1_9MICO</name>
<dbReference type="GO" id="GO:0009252">
    <property type="term" value="P:peptidoglycan biosynthetic process"/>
    <property type="evidence" value="ECO:0007669"/>
    <property type="project" value="UniProtKB-KW"/>
</dbReference>
<evidence type="ECO:0000256" key="6">
    <source>
        <dbReference type="ARBA" id="ARBA00022960"/>
    </source>
</evidence>
<comment type="catalytic activity">
    <reaction evidence="16">
        <text>phosphoenolpyruvate + UDP-N-acetyl-alpha-D-glucosamine = UDP-N-acetyl-3-O-(1-carboxyvinyl)-alpha-D-glucosamine + phosphate</text>
        <dbReference type="Rhea" id="RHEA:18681"/>
        <dbReference type="ChEBI" id="CHEBI:43474"/>
        <dbReference type="ChEBI" id="CHEBI:57705"/>
        <dbReference type="ChEBI" id="CHEBI:58702"/>
        <dbReference type="ChEBI" id="CHEBI:68483"/>
        <dbReference type="EC" id="2.5.1.7"/>
    </reaction>
</comment>
<dbReference type="GO" id="GO:0071555">
    <property type="term" value="P:cell wall organization"/>
    <property type="evidence" value="ECO:0007669"/>
    <property type="project" value="UniProtKB-KW"/>
</dbReference>
<accession>W9GMI1</accession>
<evidence type="ECO:0000256" key="3">
    <source>
        <dbReference type="ARBA" id="ARBA00022490"/>
    </source>
</evidence>
<dbReference type="GO" id="GO:0019277">
    <property type="term" value="P:UDP-N-acetylgalactosamine biosynthetic process"/>
    <property type="evidence" value="ECO:0007669"/>
    <property type="project" value="InterPro"/>
</dbReference>
<feature type="domain" description="HTH cro/C1-type" evidence="17">
    <location>
        <begin position="14"/>
        <end position="68"/>
    </location>
</feature>
<evidence type="ECO:0000256" key="11">
    <source>
        <dbReference type="ARBA" id="ARBA00038367"/>
    </source>
</evidence>
<evidence type="ECO:0000313" key="18">
    <source>
        <dbReference type="EMBL" id="EWT06003.1"/>
    </source>
</evidence>
<dbReference type="Gene3D" id="1.10.260.40">
    <property type="entry name" value="lambda repressor-like DNA-binding domains"/>
    <property type="match status" value="1"/>
</dbReference>
<dbReference type="SUPFAM" id="SSF55205">
    <property type="entry name" value="EPT/RTPC-like"/>
    <property type="match status" value="1"/>
</dbReference>
<dbReference type="Pfam" id="PF00275">
    <property type="entry name" value="EPSP_synthase"/>
    <property type="match status" value="1"/>
</dbReference>
<protein>
    <recommendedName>
        <fullName evidence="13">UDP-N-acetylglucosamine 1-carboxyvinyltransferase</fullName>
        <ecNumber evidence="12">2.5.1.7</ecNumber>
    </recommendedName>
    <alternativeName>
        <fullName evidence="14">Enoylpyruvate transferase</fullName>
    </alternativeName>
    <alternativeName>
        <fullName evidence="15">UDP-N-acetylglucosamine enolpyruvyl transferase</fullName>
    </alternativeName>
</protein>
<evidence type="ECO:0000256" key="1">
    <source>
        <dbReference type="ARBA" id="ARBA00004496"/>
    </source>
</evidence>
<dbReference type="GO" id="GO:0008760">
    <property type="term" value="F:UDP-N-acetylglucosamine 1-carboxyvinyltransferase activity"/>
    <property type="evidence" value="ECO:0007669"/>
    <property type="project" value="UniProtKB-EC"/>
</dbReference>
<dbReference type="PATRIC" id="fig|584657.3.peg.2107"/>
<evidence type="ECO:0000256" key="10">
    <source>
        <dbReference type="ARBA" id="ARBA00037534"/>
    </source>
</evidence>
<dbReference type="InterPro" id="IPR013792">
    <property type="entry name" value="RNA3'P_cycl/enolpyr_Trfase_a/b"/>
</dbReference>
<dbReference type="InterPro" id="IPR001986">
    <property type="entry name" value="Enolpyruvate_Tfrase_dom"/>
</dbReference>